<accession>M1Q7F1</accession>
<dbReference type="BioCyc" id="MMAZ1236903:G139K-2855-MONOMER"/>
<dbReference type="EMBL" id="CP004144">
    <property type="protein sequence ID" value="AGF98270.1"/>
    <property type="molecule type" value="Genomic_DNA"/>
</dbReference>
<evidence type="ECO:0000313" key="2">
    <source>
        <dbReference type="Proteomes" id="UP000011718"/>
    </source>
</evidence>
<dbReference type="AlphaFoldDB" id="M1Q7F1"/>
<evidence type="ECO:0000313" key="1">
    <source>
        <dbReference type="EMBL" id="AGF98270.1"/>
    </source>
</evidence>
<protein>
    <submittedName>
        <fullName evidence="1">Uncharacterized protein</fullName>
    </submittedName>
</protein>
<reference evidence="1 2" key="1">
    <citation type="journal article" date="2013" name="Genome Announc.">
        <title>Complete Genome of a Methanosarcina mazei Strain Isolated from Sediment Samples from an Amazonian Flooded Area.</title>
        <authorList>
            <person name="Assis das Gracas D."/>
            <person name="Thiago Juca Ramos R."/>
            <person name="Vieira Araujo A.C."/>
            <person name="Zahlouth R."/>
            <person name="Ribeiro Carneiro A."/>
            <person name="Souza Lopes T."/>
            <person name="Azevedo Barauna R."/>
            <person name="Azevedo V."/>
            <person name="Cruz Schneider M.P."/>
            <person name="Pellizari V.H."/>
            <person name="Silva A."/>
        </authorList>
    </citation>
    <scope>NUCLEOTIDE SEQUENCE [LARGE SCALE GENOMIC DNA]</scope>
    <source>
        <strain evidence="1 2">Tuc01</strain>
    </source>
</reference>
<name>M1Q7F1_METMZ</name>
<proteinExistence type="predicted"/>
<dbReference type="Proteomes" id="UP000011718">
    <property type="component" value="Chromosome"/>
</dbReference>
<organism evidence="1 2">
    <name type="scientific">Methanosarcina mazei Tuc01</name>
    <dbReference type="NCBI Taxonomy" id="1236903"/>
    <lineage>
        <taxon>Archaea</taxon>
        <taxon>Methanobacteriati</taxon>
        <taxon>Methanobacteriota</taxon>
        <taxon>Stenosarchaea group</taxon>
        <taxon>Methanomicrobia</taxon>
        <taxon>Methanosarcinales</taxon>
        <taxon>Methanosarcinaceae</taxon>
        <taxon>Methanosarcina</taxon>
    </lineage>
</organism>
<dbReference type="KEGG" id="mmaz:MmTuc01_3001"/>
<dbReference type="HOGENOM" id="CLU_3302755_0_0_2"/>
<gene>
    <name evidence="1" type="ORF">MmTuc01_3001</name>
</gene>
<sequence length="39" mass="4518">MSYRHSGCNCVCCSINYRYIVAILVCNICKWFLLQLSSI</sequence>